<accession>A0A915ETZ4</accession>
<dbReference type="InterPro" id="IPR048024">
    <property type="entry name" value="Fxna-like_M28_dom"/>
</dbReference>
<keyword evidence="12 15" id="KW-0472">Membrane</keyword>
<keyword evidence="11" id="KW-0482">Metalloprotease</keyword>
<dbReference type="CDD" id="cd03875">
    <property type="entry name" value="M28_Fxna_like"/>
    <property type="match status" value="1"/>
</dbReference>
<keyword evidence="8" id="KW-0256">Endoplasmic reticulum</keyword>
<dbReference type="InterPro" id="IPR007484">
    <property type="entry name" value="Peptidase_M28"/>
</dbReference>
<comment type="cofactor">
    <cofactor evidence="1">
        <name>Zn(2+)</name>
        <dbReference type="ChEBI" id="CHEBI:29105"/>
    </cofactor>
</comment>
<proteinExistence type="inferred from homology"/>
<evidence type="ECO:0000313" key="18">
    <source>
        <dbReference type="Proteomes" id="UP000887574"/>
    </source>
</evidence>
<dbReference type="Proteomes" id="UP000887574">
    <property type="component" value="Unplaced"/>
</dbReference>
<feature type="transmembrane region" description="Helical" evidence="15">
    <location>
        <begin position="465"/>
        <end position="481"/>
    </location>
</feature>
<sequence>MDEKNKTAGLTAGKKRQDGGRDAVRFSLIAVVVRIGPSASPSKHSILLNCHFDTLPDTPGATDDAVSCAIMVDILEVLAHTKVPLEHDIIFLFNGAEENFLQASHGFITQHKWRHFIRAFINLEGTGAVPYPHSTVIAQEVFQSNVIPSDTDFRVFRDHGRISGLDIAYIRNGWVYHTEFDKPEFIDEGAIQRSGENILALAKALIKSPYLKQPANFDEGNKWVFYDIMGLYTVFYEVGHGAIVNICASLLVWALIAFRLHSEVYTVNDLLSAFSHHGIAFVGFFRVSLLAGCALVGYVYLFNLTMFWYACPELVFPFYIVPMIIVGFWTHAFVAEKQYKGINAEMFHYDSVLAIWSIVLMGMTAKGLASAFFILIHVIFPLLRDPLIFLLGKIGAIKVVSPRVVLYTQCFCLIPVRNFDYSKNYANVTNFFFLVLAFVSYGVMLFFDFFVPVMGRLGNLVNPEFVMMPISLLTAFTFLLFTKTTLFLKASLALSLLGIVLISTTRIGEPYRYSETSPRLRRIIALHSKRTIYDFGGKLNSTDTGLFVQSLDYRGIDDLPAHTFLQDCSHTHDEYCRLPYYTAIHELFPPDQSRWVPLPATLSMPKPVSVRIIDRQQPAGNQLNITLLVRGGADKISYHVTPLNGYTLKKWSFTPIDFVQKSTYFVFLGYGFEAPTERTLWILLENHNPSPPDPETTPSLEFAVATHYAHGPDQNTETLLQLRALIKSRRETPHAAVGYWKWAITAIAGRSEIVVHQF</sequence>
<evidence type="ECO:0000313" key="19">
    <source>
        <dbReference type="WBParaSite" id="jg9796"/>
    </source>
</evidence>
<dbReference type="Gene3D" id="3.40.630.10">
    <property type="entry name" value="Zn peptidases"/>
    <property type="match status" value="1"/>
</dbReference>
<evidence type="ECO:0000256" key="1">
    <source>
        <dbReference type="ARBA" id="ARBA00001947"/>
    </source>
</evidence>
<feature type="transmembrane region" description="Helical" evidence="15">
    <location>
        <begin position="487"/>
        <end position="504"/>
    </location>
</feature>
<evidence type="ECO:0000256" key="9">
    <source>
        <dbReference type="ARBA" id="ARBA00022833"/>
    </source>
</evidence>
<feature type="transmembrane region" description="Helical" evidence="15">
    <location>
        <begin position="431"/>
        <end position="453"/>
    </location>
</feature>
<evidence type="ECO:0000256" key="5">
    <source>
        <dbReference type="ARBA" id="ARBA00022692"/>
    </source>
</evidence>
<evidence type="ECO:0000256" key="14">
    <source>
        <dbReference type="ARBA" id="ARBA00078796"/>
    </source>
</evidence>
<keyword evidence="4" id="KW-0645">Protease</keyword>
<keyword evidence="18" id="KW-1185">Reference proteome</keyword>
<feature type="domain" description="Peptidase M28" evidence="16">
    <location>
        <begin position="130"/>
        <end position="201"/>
    </location>
</feature>
<evidence type="ECO:0000256" key="3">
    <source>
        <dbReference type="ARBA" id="ARBA00010918"/>
    </source>
</evidence>
<dbReference type="AlphaFoldDB" id="A0A915ETZ4"/>
<feature type="transmembrane region" description="Helical" evidence="15">
    <location>
        <begin position="238"/>
        <end position="258"/>
    </location>
</feature>
<evidence type="ECO:0000256" key="8">
    <source>
        <dbReference type="ARBA" id="ARBA00022824"/>
    </source>
</evidence>
<keyword evidence="5 15" id="KW-0812">Transmembrane</keyword>
<keyword evidence="7" id="KW-0378">Hydrolase</keyword>
<dbReference type="FunFam" id="3.40.630.10:FF:000008">
    <property type="entry name" value="Endoplasmic reticulum metallopeptidase 1"/>
    <property type="match status" value="1"/>
</dbReference>
<dbReference type="GO" id="GO:0008235">
    <property type="term" value="F:metalloexopeptidase activity"/>
    <property type="evidence" value="ECO:0007669"/>
    <property type="project" value="InterPro"/>
</dbReference>
<evidence type="ECO:0000256" key="11">
    <source>
        <dbReference type="ARBA" id="ARBA00023049"/>
    </source>
</evidence>
<feature type="domain" description="Endoplasmic reticulum metallopeptidase 1-like C-terminal" evidence="17">
    <location>
        <begin position="518"/>
        <end position="722"/>
    </location>
</feature>
<dbReference type="GO" id="GO:0046872">
    <property type="term" value="F:metal ion binding"/>
    <property type="evidence" value="ECO:0007669"/>
    <property type="project" value="UniProtKB-KW"/>
</dbReference>
<evidence type="ECO:0000259" key="16">
    <source>
        <dbReference type="Pfam" id="PF04389"/>
    </source>
</evidence>
<evidence type="ECO:0000256" key="2">
    <source>
        <dbReference type="ARBA" id="ARBA00004477"/>
    </source>
</evidence>
<evidence type="ECO:0000256" key="7">
    <source>
        <dbReference type="ARBA" id="ARBA00022801"/>
    </source>
</evidence>
<reference evidence="19" key="1">
    <citation type="submission" date="2022-11" db="UniProtKB">
        <authorList>
            <consortium name="WormBaseParasite"/>
        </authorList>
    </citation>
    <scope>IDENTIFICATION</scope>
</reference>
<keyword evidence="6" id="KW-0479">Metal-binding</keyword>
<dbReference type="InterPro" id="IPR053973">
    <property type="entry name" value="ERMP1-like_C"/>
</dbReference>
<feature type="transmembrane region" description="Helical" evidence="15">
    <location>
        <begin position="279"/>
        <end position="302"/>
    </location>
</feature>
<dbReference type="InterPro" id="IPR045175">
    <property type="entry name" value="M28_fam"/>
</dbReference>
<evidence type="ECO:0000256" key="15">
    <source>
        <dbReference type="SAM" id="Phobius"/>
    </source>
</evidence>
<dbReference type="PANTHER" id="PTHR12147:SF22">
    <property type="entry name" value="ENDOPLASMIC RETICULUM METALLOPEPTIDASE 1"/>
    <property type="match status" value="1"/>
</dbReference>
<name>A0A915ETZ4_9BILA</name>
<keyword evidence="10 15" id="KW-1133">Transmembrane helix</keyword>
<feature type="transmembrane region" description="Helical" evidence="15">
    <location>
        <begin position="314"/>
        <end position="334"/>
    </location>
</feature>
<comment type="subcellular location">
    <subcellularLocation>
        <location evidence="2">Endoplasmic reticulum membrane</location>
        <topology evidence="2">Multi-pass membrane protein</topology>
    </subcellularLocation>
</comment>
<organism evidence="18 19">
    <name type="scientific">Ditylenchus dipsaci</name>
    <dbReference type="NCBI Taxonomy" id="166011"/>
    <lineage>
        <taxon>Eukaryota</taxon>
        <taxon>Metazoa</taxon>
        <taxon>Ecdysozoa</taxon>
        <taxon>Nematoda</taxon>
        <taxon>Chromadorea</taxon>
        <taxon>Rhabditida</taxon>
        <taxon>Tylenchina</taxon>
        <taxon>Tylenchomorpha</taxon>
        <taxon>Sphaerularioidea</taxon>
        <taxon>Anguinidae</taxon>
        <taxon>Anguininae</taxon>
        <taxon>Ditylenchus</taxon>
    </lineage>
</organism>
<dbReference type="Pfam" id="PF22248">
    <property type="entry name" value="ERMP1_C"/>
    <property type="match status" value="1"/>
</dbReference>
<evidence type="ECO:0000256" key="10">
    <source>
        <dbReference type="ARBA" id="ARBA00022989"/>
    </source>
</evidence>
<dbReference type="PANTHER" id="PTHR12147">
    <property type="entry name" value="METALLOPEPTIDASE M28 FAMILY MEMBER"/>
    <property type="match status" value="1"/>
</dbReference>
<feature type="transmembrane region" description="Helical" evidence="15">
    <location>
        <begin position="355"/>
        <end position="380"/>
    </location>
</feature>
<feature type="domain" description="Peptidase M28" evidence="16">
    <location>
        <begin position="31"/>
        <end position="128"/>
    </location>
</feature>
<keyword evidence="13" id="KW-0325">Glycoprotein</keyword>
<dbReference type="SUPFAM" id="SSF53187">
    <property type="entry name" value="Zn-dependent exopeptidases"/>
    <property type="match status" value="1"/>
</dbReference>
<comment type="similarity">
    <text evidence="3">Belongs to the peptidase M28 family.</text>
</comment>
<dbReference type="WBParaSite" id="jg9796">
    <property type="protein sequence ID" value="jg9796"/>
    <property type="gene ID" value="jg9796"/>
</dbReference>
<evidence type="ECO:0000256" key="13">
    <source>
        <dbReference type="ARBA" id="ARBA00023180"/>
    </source>
</evidence>
<evidence type="ECO:0000256" key="6">
    <source>
        <dbReference type="ARBA" id="ARBA00022723"/>
    </source>
</evidence>
<dbReference type="GO" id="GO:0005789">
    <property type="term" value="C:endoplasmic reticulum membrane"/>
    <property type="evidence" value="ECO:0007669"/>
    <property type="project" value="UniProtKB-SubCell"/>
</dbReference>
<evidence type="ECO:0000256" key="12">
    <source>
        <dbReference type="ARBA" id="ARBA00023136"/>
    </source>
</evidence>
<evidence type="ECO:0000259" key="17">
    <source>
        <dbReference type="Pfam" id="PF22248"/>
    </source>
</evidence>
<keyword evidence="9" id="KW-0862">Zinc</keyword>
<dbReference type="Pfam" id="PF04389">
    <property type="entry name" value="Peptidase_M28"/>
    <property type="match status" value="2"/>
</dbReference>
<dbReference type="GO" id="GO:0006508">
    <property type="term" value="P:proteolysis"/>
    <property type="evidence" value="ECO:0007669"/>
    <property type="project" value="UniProtKB-KW"/>
</dbReference>
<evidence type="ECO:0000256" key="4">
    <source>
        <dbReference type="ARBA" id="ARBA00022670"/>
    </source>
</evidence>
<protein>
    <recommendedName>
        <fullName evidence="14">FXNA-like protease</fullName>
    </recommendedName>
</protein>